<evidence type="ECO:0000313" key="2">
    <source>
        <dbReference type="EMBL" id="KAL3422526.1"/>
    </source>
</evidence>
<feature type="region of interest" description="Disordered" evidence="1">
    <location>
        <begin position="340"/>
        <end position="384"/>
    </location>
</feature>
<feature type="region of interest" description="Disordered" evidence="1">
    <location>
        <begin position="1"/>
        <end position="42"/>
    </location>
</feature>
<dbReference type="Proteomes" id="UP001629113">
    <property type="component" value="Unassembled WGS sequence"/>
</dbReference>
<feature type="compositionally biased region" description="Basic and acidic residues" evidence="1">
    <location>
        <begin position="598"/>
        <end position="610"/>
    </location>
</feature>
<feature type="region of interest" description="Disordered" evidence="1">
    <location>
        <begin position="583"/>
        <end position="641"/>
    </location>
</feature>
<evidence type="ECO:0000313" key="3">
    <source>
        <dbReference type="Proteomes" id="UP001629113"/>
    </source>
</evidence>
<feature type="compositionally biased region" description="Polar residues" evidence="1">
    <location>
        <begin position="225"/>
        <end position="236"/>
    </location>
</feature>
<organism evidence="2 3">
    <name type="scientific">Phlyctema vagabunda</name>
    <dbReference type="NCBI Taxonomy" id="108571"/>
    <lineage>
        <taxon>Eukaryota</taxon>
        <taxon>Fungi</taxon>
        <taxon>Dikarya</taxon>
        <taxon>Ascomycota</taxon>
        <taxon>Pezizomycotina</taxon>
        <taxon>Leotiomycetes</taxon>
        <taxon>Helotiales</taxon>
        <taxon>Dermateaceae</taxon>
        <taxon>Phlyctema</taxon>
    </lineage>
</organism>
<evidence type="ECO:0000256" key="1">
    <source>
        <dbReference type="SAM" id="MobiDB-lite"/>
    </source>
</evidence>
<feature type="region of interest" description="Disordered" evidence="1">
    <location>
        <begin position="153"/>
        <end position="175"/>
    </location>
</feature>
<feature type="compositionally biased region" description="Low complexity" evidence="1">
    <location>
        <begin position="344"/>
        <end position="360"/>
    </location>
</feature>
<gene>
    <name evidence="2" type="ORF">PVAG01_06682</name>
</gene>
<feature type="compositionally biased region" description="Basic and acidic residues" evidence="1">
    <location>
        <begin position="623"/>
        <end position="641"/>
    </location>
</feature>
<dbReference type="EMBL" id="JBFCZG010000005">
    <property type="protein sequence ID" value="KAL3422526.1"/>
    <property type="molecule type" value="Genomic_DNA"/>
</dbReference>
<comment type="caution">
    <text evidence="2">The sequence shown here is derived from an EMBL/GenBank/DDBJ whole genome shotgun (WGS) entry which is preliminary data.</text>
</comment>
<sequence>MEPSKTRSSSRNSRFSNSPPKNHPSATWSPHSRPSSAHLLQRQPSLKLVPLISRFEALEPASGKQIATQELQPAPLQLTRRRTRVGVDQQQQLSTIFSPDIRREDHDDEDDVFTDRYDPGTAEPAHDKGSIPCEYHLADKGVVGRGRSIDVKRSIDGKRSGSVKRSSDVKRTESKSIKDRIKFFDRALPSSEKREHSIVRLSSKIFHTNASPTTPSQRKDFATSAPGSSLQRTKPTNEFPMTPTRLPPGTQVPRSSHEKKEPIGIFSMTPTKTSPASQARLMGQLKSPFAFSVPLLPSPTKLQSSYTPSPPRVKLSDVYTDNSHLPARGRAILRRDTILPQPSPERSWSPSESPAPTTSPFKDHCRGQSIIPPGSNHQPIHSRRRILSDKIEAIYRERRKNSPLRISNNDGEDSRHSSLSPDHPDQEMPRSGGKFGSKIASLRRLFDGSFSKDAGSHFDHFGNGKPTKSMSFKRNAPYLRQKDSHGFHRTTSFLHAPSPEAKLESQSQKTSSPIRQKFASLRSNSKSGKKQEHTPKTKIGDRIKLFESIARGREKIERQFRESTSSGTIRKIGDSLSFRSGKTYSSLRGDDSSGVDADVDRYDGKKERQGRARRSKVGSWNEIHNKERGITEDREEDRSNDAQELDLIIKEAECRLRQPKPLRLAEMKRMKALCKGFQEKISASREKDKEKTKAKEKGKDREKSGDSLKTRVPP</sequence>
<keyword evidence="3" id="KW-1185">Reference proteome</keyword>
<feature type="region of interest" description="Disordered" evidence="1">
    <location>
        <begin position="483"/>
        <end position="539"/>
    </location>
</feature>
<feature type="compositionally biased region" description="Basic and acidic residues" evidence="1">
    <location>
        <begin position="529"/>
        <end position="539"/>
    </location>
</feature>
<feature type="region of interest" description="Disordered" evidence="1">
    <location>
        <begin position="208"/>
        <end position="257"/>
    </location>
</feature>
<reference evidence="2 3" key="1">
    <citation type="submission" date="2024-06" db="EMBL/GenBank/DDBJ databases">
        <title>Complete genome of Phlyctema vagabunda strain 19-DSS-EL-015.</title>
        <authorList>
            <person name="Fiorenzani C."/>
        </authorList>
    </citation>
    <scope>NUCLEOTIDE SEQUENCE [LARGE SCALE GENOMIC DNA]</scope>
    <source>
        <strain evidence="2 3">19-DSS-EL-015</strain>
    </source>
</reference>
<feature type="region of interest" description="Disordered" evidence="1">
    <location>
        <begin position="398"/>
        <end position="435"/>
    </location>
</feature>
<protein>
    <submittedName>
        <fullName evidence="2">Uncharacterized protein</fullName>
    </submittedName>
</protein>
<feature type="compositionally biased region" description="Basic and acidic residues" evidence="1">
    <location>
        <begin position="412"/>
        <end position="428"/>
    </location>
</feature>
<feature type="compositionally biased region" description="Polar residues" evidence="1">
    <location>
        <begin position="504"/>
        <end position="514"/>
    </location>
</feature>
<feature type="compositionally biased region" description="Polar residues" evidence="1">
    <location>
        <begin position="24"/>
        <end position="35"/>
    </location>
</feature>
<feature type="compositionally biased region" description="Low complexity" evidence="1">
    <location>
        <begin position="6"/>
        <end position="20"/>
    </location>
</feature>
<feature type="region of interest" description="Disordered" evidence="1">
    <location>
        <begin position="678"/>
        <end position="714"/>
    </location>
</feature>
<proteinExistence type="predicted"/>
<feature type="compositionally biased region" description="Basic and acidic residues" evidence="1">
    <location>
        <begin position="682"/>
        <end position="714"/>
    </location>
</feature>
<accession>A0ABR4PHQ2</accession>
<name>A0ABR4PHQ2_9HELO</name>